<evidence type="ECO:0000256" key="1">
    <source>
        <dbReference type="SAM" id="MobiDB-lite"/>
    </source>
</evidence>
<protein>
    <submittedName>
        <fullName evidence="4">Fatty acid desaturase family protein</fullName>
    </submittedName>
</protein>
<feature type="transmembrane region" description="Helical" evidence="2">
    <location>
        <begin position="247"/>
        <end position="266"/>
    </location>
</feature>
<feature type="transmembrane region" description="Helical" evidence="2">
    <location>
        <begin position="50"/>
        <end position="72"/>
    </location>
</feature>
<dbReference type="CDD" id="cd01060">
    <property type="entry name" value="Membrane-FADS-like"/>
    <property type="match status" value="1"/>
</dbReference>
<feature type="transmembrane region" description="Helical" evidence="2">
    <location>
        <begin position="219"/>
        <end position="241"/>
    </location>
</feature>
<evidence type="ECO:0000313" key="4">
    <source>
        <dbReference type="EMBL" id="MFC4349080.1"/>
    </source>
</evidence>
<proteinExistence type="predicted"/>
<feature type="transmembrane region" description="Helical" evidence="2">
    <location>
        <begin position="112"/>
        <end position="130"/>
    </location>
</feature>
<feature type="transmembrane region" description="Helical" evidence="2">
    <location>
        <begin position="78"/>
        <end position="100"/>
    </location>
</feature>
<evidence type="ECO:0000256" key="2">
    <source>
        <dbReference type="SAM" id="Phobius"/>
    </source>
</evidence>
<keyword evidence="2" id="KW-1133">Transmembrane helix</keyword>
<evidence type="ECO:0000259" key="3">
    <source>
        <dbReference type="Pfam" id="PF00487"/>
    </source>
</evidence>
<feature type="region of interest" description="Disordered" evidence="1">
    <location>
        <begin position="1"/>
        <end position="25"/>
    </location>
</feature>
<accession>A0ABV8UE10</accession>
<dbReference type="Pfam" id="PF00487">
    <property type="entry name" value="FA_desaturase"/>
    <property type="match status" value="1"/>
</dbReference>
<keyword evidence="2" id="KW-0812">Transmembrane</keyword>
<gene>
    <name evidence="4" type="ORF">ACFO5Q_14595</name>
</gene>
<keyword evidence="2" id="KW-0472">Membrane</keyword>
<dbReference type="InterPro" id="IPR005804">
    <property type="entry name" value="FA_desaturase_dom"/>
</dbReference>
<feature type="transmembrane region" description="Helical" evidence="2">
    <location>
        <begin position="161"/>
        <end position="189"/>
    </location>
</feature>
<sequence>MQESMTVEKVTDAATGAPVRSGKHPEAADFPLKEARKLVKDLWKPDARIYWTDFTLSAAIGWGAVAVATMAANYSLMQILALVVATLGLYRAVIFIHEIAHFRKGTFTAFRRFFNAFCGMPMMVPAYTYADVHIDHHKPQVYGTAEDGEYLPFAVDKPWKIVAFIVQALIVPGLLLLRYTVLMPLTLIIPAFRRYVWKRASSLVIDFAYIRPEPKKDQVAGWLLEDIFTGIYAYVALGLMYMGTLPWKLLAVWYVVTILIFVLNGLRTLAAHAYRNGGRERMTQQEEFLDSVDIPGNRYISALWAPVGLRFHATHHLFPGMPYHSLEKAYFRLKAELPDNRLYLAATRPSLMAAVAQLWREAKAAQKDAQKAA</sequence>
<name>A0ABV8UE10_9PROT</name>
<keyword evidence="5" id="KW-1185">Reference proteome</keyword>
<evidence type="ECO:0000313" key="5">
    <source>
        <dbReference type="Proteomes" id="UP001595776"/>
    </source>
</evidence>
<comment type="caution">
    <text evidence="4">The sequence shown here is derived from an EMBL/GenBank/DDBJ whole genome shotgun (WGS) entry which is preliminary data.</text>
</comment>
<dbReference type="Proteomes" id="UP001595776">
    <property type="component" value="Unassembled WGS sequence"/>
</dbReference>
<reference evidence="5" key="1">
    <citation type="journal article" date="2019" name="Int. J. Syst. Evol. Microbiol.">
        <title>The Global Catalogue of Microorganisms (GCM) 10K type strain sequencing project: providing services to taxonomists for standard genome sequencing and annotation.</title>
        <authorList>
            <consortium name="The Broad Institute Genomics Platform"/>
            <consortium name="The Broad Institute Genome Sequencing Center for Infectious Disease"/>
            <person name="Wu L."/>
            <person name="Ma J."/>
        </authorList>
    </citation>
    <scope>NUCLEOTIDE SEQUENCE [LARGE SCALE GENOMIC DNA]</scope>
    <source>
        <strain evidence="5">CGMCC 1.15304</strain>
    </source>
</reference>
<dbReference type="EMBL" id="JBHSCR010000014">
    <property type="protein sequence ID" value="MFC4349080.1"/>
    <property type="molecule type" value="Genomic_DNA"/>
</dbReference>
<feature type="domain" description="Fatty acid desaturase" evidence="3">
    <location>
        <begin position="78"/>
        <end position="344"/>
    </location>
</feature>
<dbReference type="RefSeq" id="WP_380084392.1">
    <property type="nucleotide sequence ID" value="NZ_JBHSCR010000014.1"/>
</dbReference>
<organism evidence="4 5">
    <name type="scientific">Kordiimonas lipolytica</name>
    <dbReference type="NCBI Taxonomy" id="1662421"/>
    <lineage>
        <taxon>Bacteria</taxon>
        <taxon>Pseudomonadati</taxon>
        <taxon>Pseudomonadota</taxon>
        <taxon>Alphaproteobacteria</taxon>
        <taxon>Kordiimonadales</taxon>
        <taxon>Kordiimonadaceae</taxon>
        <taxon>Kordiimonas</taxon>
    </lineage>
</organism>